<dbReference type="Gene3D" id="1.10.630.10">
    <property type="entry name" value="Cytochrome P450"/>
    <property type="match status" value="1"/>
</dbReference>
<protein>
    <submittedName>
        <fullName evidence="7">Cytochrome P450</fullName>
    </submittedName>
</protein>
<dbReference type="STRING" id="1448308.A0A2T2N7C3"/>
<dbReference type="InterPro" id="IPR001128">
    <property type="entry name" value="Cyt_P450"/>
</dbReference>
<keyword evidence="2" id="KW-0479">Metal-binding</keyword>
<dbReference type="GO" id="GO:0004497">
    <property type="term" value="F:monooxygenase activity"/>
    <property type="evidence" value="ECO:0007669"/>
    <property type="project" value="UniProtKB-KW"/>
</dbReference>
<dbReference type="GO" id="GO:0005506">
    <property type="term" value="F:iron ion binding"/>
    <property type="evidence" value="ECO:0007669"/>
    <property type="project" value="InterPro"/>
</dbReference>
<evidence type="ECO:0000256" key="2">
    <source>
        <dbReference type="ARBA" id="ARBA00022723"/>
    </source>
</evidence>
<dbReference type="OrthoDB" id="1103324at2759"/>
<evidence type="ECO:0000256" key="1">
    <source>
        <dbReference type="ARBA" id="ARBA00010617"/>
    </source>
</evidence>
<keyword evidence="8" id="KW-1185">Reference proteome</keyword>
<keyword evidence="6" id="KW-0472">Membrane</keyword>
<dbReference type="AlphaFoldDB" id="A0A2T2N7C3"/>
<sequence length="417" mass="46728">MMSPTVVVAVFGLGIVLLIRLLMICRRPKSYPPGPPTIPALGSLHQFASNDGHLTLQKWANHYGPIYSVILGTQTMVVLSSDVIVKELLDRKSSIYSSRPDMYIASNVLSGGFRYLLEGYNTRWCTSRKLTHQLFNVQTSKKYVVYQDLESVQLCHDLLEDPANFKSHLRRFATSLSTIMIFGFRCPTYDGHEIDKLYHAIDALSVLGRSVMASLMDIYPILGYIPAFLNPIKRQAERALDETLQLYRRYWDLAKKNQAIGLGVHCFCEDLSSIQSKENFSDDEATFMSGMVLEGGSDSTSTTLLGFIQAMALFPEAQRRGQEEVDRVVGKERLPNLDDWNDLPYTRACVKEILRWLPAATLGMAHSTTAKDMYQGYEIPKGAQVIQNIWYGAALLSPGVICKTLPLLGHIPLPLVP</sequence>
<keyword evidence="5" id="KW-0503">Monooxygenase</keyword>
<keyword evidence="6" id="KW-1133">Transmembrane helix</keyword>
<dbReference type="Pfam" id="PF00067">
    <property type="entry name" value="p450"/>
    <property type="match status" value="1"/>
</dbReference>
<dbReference type="PANTHER" id="PTHR46300">
    <property type="entry name" value="P450, PUTATIVE (EUROFUNG)-RELATED-RELATED"/>
    <property type="match status" value="1"/>
</dbReference>
<comment type="similarity">
    <text evidence="1">Belongs to the cytochrome P450 family.</text>
</comment>
<dbReference type="Proteomes" id="UP000240883">
    <property type="component" value="Unassembled WGS sequence"/>
</dbReference>
<dbReference type="InterPro" id="IPR050364">
    <property type="entry name" value="Cytochrome_P450_fung"/>
</dbReference>
<evidence type="ECO:0000256" key="6">
    <source>
        <dbReference type="SAM" id="Phobius"/>
    </source>
</evidence>
<dbReference type="InterPro" id="IPR036396">
    <property type="entry name" value="Cyt_P450_sf"/>
</dbReference>
<evidence type="ECO:0000256" key="4">
    <source>
        <dbReference type="ARBA" id="ARBA00023004"/>
    </source>
</evidence>
<dbReference type="GO" id="GO:0016705">
    <property type="term" value="F:oxidoreductase activity, acting on paired donors, with incorporation or reduction of molecular oxygen"/>
    <property type="evidence" value="ECO:0007669"/>
    <property type="project" value="InterPro"/>
</dbReference>
<dbReference type="GO" id="GO:0020037">
    <property type="term" value="F:heme binding"/>
    <property type="evidence" value="ECO:0007669"/>
    <property type="project" value="InterPro"/>
</dbReference>
<evidence type="ECO:0000256" key="3">
    <source>
        <dbReference type="ARBA" id="ARBA00023002"/>
    </source>
</evidence>
<dbReference type="EMBL" id="KZ678145">
    <property type="protein sequence ID" value="PSN61313.1"/>
    <property type="molecule type" value="Genomic_DNA"/>
</dbReference>
<dbReference type="SUPFAM" id="SSF48264">
    <property type="entry name" value="Cytochrome P450"/>
    <property type="match status" value="1"/>
</dbReference>
<gene>
    <name evidence="7" type="ORF">BS50DRAFT_534652</name>
</gene>
<evidence type="ECO:0000313" key="7">
    <source>
        <dbReference type="EMBL" id="PSN61313.1"/>
    </source>
</evidence>
<reference evidence="7 8" key="1">
    <citation type="journal article" date="2018" name="Front. Microbiol.">
        <title>Genome-Wide Analysis of Corynespora cassiicola Leaf Fall Disease Putative Effectors.</title>
        <authorList>
            <person name="Lopez D."/>
            <person name="Ribeiro S."/>
            <person name="Label P."/>
            <person name="Fumanal B."/>
            <person name="Venisse J.S."/>
            <person name="Kohler A."/>
            <person name="de Oliveira R.R."/>
            <person name="Labutti K."/>
            <person name="Lipzen A."/>
            <person name="Lail K."/>
            <person name="Bauer D."/>
            <person name="Ohm R.A."/>
            <person name="Barry K.W."/>
            <person name="Spatafora J."/>
            <person name="Grigoriev I.V."/>
            <person name="Martin F.M."/>
            <person name="Pujade-Renaud V."/>
        </authorList>
    </citation>
    <scope>NUCLEOTIDE SEQUENCE [LARGE SCALE GENOMIC DNA]</scope>
    <source>
        <strain evidence="7 8">Philippines</strain>
    </source>
</reference>
<keyword evidence="3" id="KW-0560">Oxidoreductase</keyword>
<feature type="transmembrane region" description="Helical" evidence="6">
    <location>
        <begin position="6"/>
        <end position="23"/>
    </location>
</feature>
<keyword evidence="6" id="KW-0812">Transmembrane</keyword>
<dbReference type="PRINTS" id="PR00463">
    <property type="entry name" value="EP450I"/>
</dbReference>
<dbReference type="InterPro" id="IPR002401">
    <property type="entry name" value="Cyt_P450_E_grp-I"/>
</dbReference>
<dbReference type="PANTHER" id="PTHR46300:SF2">
    <property type="entry name" value="CYTOCHROME P450 MONOOXYGENASE ALNH-RELATED"/>
    <property type="match status" value="1"/>
</dbReference>
<evidence type="ECO:0000313" key="8">
    <source>
        <dbReference type="Proteomes" id="UP000240883"/>
    </source>
</evidence>
<evidence type="ECO:0000256" key="5">
    <source>
        <dbReference type="ARBA" id="ARBA00023033"/>
    </source>
</evidence>
<keyword evidence="4" id="KW-0408">Iron</keyword>
<proteinExistence type="inferred from homology"/>
<name>A0A2T2N7C3_CORCC</name>
<organism evidence="7 8">
    <name type="scientific">Corynespora cassiicola Philippines</name>
    <dbReference type="NCBI Taxonomy" id="1448308"/>
    <lineage>
        <taxon>Eukaryota</taxon>
        <taxon>Fungi</taxon>
        <taxon>Dikarya</taxon>
        <taxon>Ascomycota</taxon>
        <taxon>Pezizomycotina</taxon>
        <taxon>Dothideomycetes</taxon>
        <taxon>Pleosporomycetidae</taxon>
        <taxon>Pleosporales</taxon>
        <taxon>Corynesporascaceae</taxon>
        <taxon>Corynespora</taxon>
    </lineage>
</organism>
<accession>A0A2T2N7C3</accession>